<name>A0A9Q0J384_9ROSI</name>
<evidence type="ECO:0000313" key="2">
    <source>
        <dbReference type="EMBL" id="KAJ4826754.1"/>
    </source>
</evidence>
<dbReference type="OrthoDB" id="674184at2759"/>
<dbReference type="PANTHER" id="PTHR35546:SF130">
    <property type="entry name" value="EXPRESSED PROTEIN"/>
    <property type="match status" value="1"/>
</dbReference>
<dbReference type="Proteomes" id="UP001141552">
    <property type="component" value="Unassembled WGS sequence"/>
</dbReference>
<comment type="caution">
    <text evidence="2">The sequence shown here is derived from an EMBL/GenBank/DDBJ whole genome shotgun (WGS) entry which is preliminary data.</text>
</comment>
<dbReference type="InterPro" id="IPR055290">
    <property type="entry name" value="At3g26010-like"/>
</dbReference>
<accession>A0A9Q0J384</accession>
<evidence type="ECO:0000313" key="3">
    <source>
        <dbReference type="Proteomes" id="UP001141552"/>
    </source>
</evidence>
<dbReference type="EMBL" id="JAKUCV010006588">
    <property type="protein sequence ID" value="KAJ4826754.1"/>
    <property type="molecule type" value="Genomic_DNA"/>
</dbReference>
<dbReference type="AlphaFoldDB" id="A0A9Q0J384"/>
<feature type="non-terminal residue" evidence="2">
    <location>
        <position position="407"/>
    </location>
</feature>
<dbReference type="Pfam" id="PF24750">
    <property type="entry name" value="b-prop_At3g26010-like"/>
    <property type="match status" value="1"/>
</dbReference>
<reference evidence="2" key="2">
    <citation type="journal article" date="2023" name="Plants (Basel)">
        <title>Annotation of the Turnera subulata (Passifloraceae) Draft Genome Reveals the S-Locus Evolved after the Divergence of Turneroideae from Passifloroideae in a Stepwise Manner.</title>
        <authorList>
            <person name="Henning P.M."/>
            <person name="Roalson E.H."/>
            <person name="Mir W."/>
            <person name="McCubbin A.G."/>
            <person name="Shore J.S."/>
        </authorList>
    </citation>
    <scope>NUCLEOTIDE SEQUENCE</scope>
    <source>
        <strain evidence="2">F60SS</strain>
    </source>
</reference>
<feature type="domain" description="F-box protein At3g26010-like beta-propeller" evidence="1">
    <location>
        <begin position="71"/>
        <end position="279"/>
    </location>
</feature>
<sequence>NKNRTEGVVYQPQPFTLVTNCKKTTRGTDHSIINCVGRLQDPLFYQSDKKRFDLGFLPCFRRGKGGRGRRAHIRVAASSNDLLLCHSTHPIDLKERVYYLCNPLTRKWVAVPPFPETYPTFTKDVAVGLAVLSHDDSISYRVVRTHDGSGDCLFVAEVFSSETNTWVSMEVPDPPNYSPYYDAYGGRFNMFSWNGILFLPTYNCIIAYNPLEPERCHVIDTPPDEEGKTIHYEILGVFRGSLRLLQQHNDNQYDESDRLFLRMWELKDYEKGEWSFEYNLFYDEFDTDDAPLLDQLEGPWTDMKLLGLDPNDEGIVYFLHSYTVYERSQPCSQPWRFKRYNQRPPYCSMNRIFSCHLHTREVKLLESNKIPENERYQSGLHKFLQCLHQASINYPSQDRSTFPPIAR</sequence>
<organism evidence="2 3">
    <name type="scientific">Turnera subulata</name>
    <dbReference type="NCBI Taxonomy" id="218843"/>
    <lineage>
        <taxon>Eukaryota</taxon>
        <taxon>Viridiplantae</taxon>
        <taxon>Streptophyta</taxon>
        <taxon>Embryophyta</taxon>
        <taxon>Tracheophyta</taxon>
        <taxon>Spermatophyta</taxon>
        <taxon>Magnoliopsida</taxon>
        <taxon>eudicotyledons</taxon>
        <taxon>Gunneridae</taxon>
        <taxon>Pentapetalae</taxon>
        <taxon>rosids</taxon>
        <taxon>fabids</taxon>
        <taxon>Malpighiales</taxon>
        <taxon>Passifloraceae</taxon>
        <taxon>Turnera</taxon>
    </lineage>
</organism>
<proteinExistence type="predicted"/>
<gene>
    <name evidence="2" type="ORF">Tsubulata_024587</name>
</gene>
<evidence type="ECO:0000259" key="1">
    <source>
        <dbReference type="Pfam" id="PF24750"/>
    </source>
</evidence>
<keyword evidence="3" id="KW-1185">Reference proteome</keyword>
<protein>
    <recommendedName>
        <fullName evidence="1">F-box protein At3g26010-like beta-propeller domain-containing protein</fullName>
    </recommendedName>
</protein>
<dbReference type="PANTHER" id="PTHR35546">
    <property type="entry name" value="F-BOX PROTEIN INTERACTION DOMAIN PROTEIN-RELATED"/>
    <property type="match status" value="1"/>
</dbReference>
<reference evidence="2" key="1">
    <citation type="submission" date="2022-02" db="EMBL/GenBank/DDBJ databases">
        <authorList>
            <person name="Henning P.M."/>
            <person name="McCubbin A.G."/>
            <person name="Shore J.S."/>
        </authorList>
    </citation>
    <scope>NUCLEOTIDE SEQUENCE</scope>
    <source>
        <strain evidence="2">F60SS</strain>
        <tissue evidence="2">Leaves</tissue>
    </source>
</reference>
<dbReference type="InterPro" id="IPR056592">
    <property type="entry name" value="Beta-prop_At3g26010-like"/>
</dbReference>